<keyword evidence="3" id="KW-0808">Transferase</keyword>
<dbReference type="Gene3D" id="3.40.640.10">
    <property type="entry name" value="Type I PLP-dependent aspartate aminotransferase-like (Major domain)"/>
    <property type="match status" value="1"/>
</dbReference>
<evidence type="ECO:0000256" key="2">
    <source>
        <dbReference type="ARBA" id="ARBA00022898"/>
    </source>
</evidence>
<reference evidence="3" key="1">
    <citation type="journal article" date="2019" name="Philos. Trans. R. Soc. Lond., B, Biol. Sci.">
        <title>Targeted metagenomic recovery of four divergent viruses reveals shared and distinctive characteristics of giant viruses of marine eukaryotes.</title>
        <authorList>
            <person name="Needham D.M."/>
            <person name="Poirier C."/>
            <person name="Hehenberger E."/>
            <person name="Jimenez V."/>
            <person name="Swalwell J.E."/>
            <person name="Santoro A.E."/>
            <person name="Worden A.Z."/>
        </authorList>
    </citation>
    <scope>NUCLEOTIDE SEQUENCE</scope>
    <source>
        <strain evidence="3">MPacV-611</strain>
    </source>
</reference>
<dbReference type="Pfam" id="PF00202">
    <property type="entry name" value="Aminotran_3"/>
    <property type="match status" value="1"/>
</dbReference>
<dbReference type="InterPro" id="IPR015421">
    <property type="entry name" value="PyrdxlP-dep_Trfase_major"/>
</dbReference>
<dbReference type="EMBL" id="MN448290">
    <property type="protein sequence ID" value="QFG74701.1"/>
    <property type="molecule type" value="Genomic_DNA"/>
</dbReference>
<evidence type="ECO:0000256" key="1">
    <source>
        <dbReference type="ARBA" id="ARBA00008954"/>
    </source>
</evidence>
<organism evidence="3">
    <name type="scientific">Megaviridae environmental sample</name>
    <dbReference type="NCBI Taxonomy" id="1737588"/>
    <lineage>
        <taxon>Viruses</taxon>
        <taxon>Varidnaviria</taxon>
        <taxon>Bamfordvirae</taxon>
        <taxon>Nucleocytoviricota</taxon>
        <taxon>Megaviricetes</taxon>
        <taxon>Imitervirales</taxon>
        <taxon>Mimiviridae</taxon>
        <taxon>environmental samples</taxon>
    </lineage>
</organism>
<accession>A0A5J6VML0</accession>
<dbReference type="SUPFAM" id="SSF53383">
    <property type="entry name" value="PLP-dependent transferases"/>
    <property type="match status" value="1"/>
</dbReference>
<dbReference type="Gene3D" id="3.90.1150.10">
    <property type="entry name" value="Aspartate Aminotransferase, domain 1"/>
    <property type="match status" value="1"/>
</dbReference>
<dbReference type="InterPro" id="IPR005814">
    <property type="entry name" value="Aminotrans_3"/>
</dbReference>
<proteinExistence type="inferred from homology"/>
<dbReference type="PANTHER" id="PTHR43094:SF1">
    <property type="entry name" value="AMINOTRANSFERASE CLASS-III"/>
    <property type="match status" value="1"/>
</dbReference>
<name>A0A5J6VML0_9VIRU</name>
<evidence type="ECO:0000313" key="3">
    <source>
        <dbReference type="EMBL" id="QFG74701.1"/>
    </source>
</evidence>
<dbReference type="PANTHER" id="PTHR43094">
    <property type="entry name" value="AMINOTRANSFERASE"/>
    <property type="match status" value="1"/>
</dbReference>
<comment type="similarity">
    <text evidence="1">Belongs to the class-III pyridoxal-phosphate-dependent aminotransferase family.</text>
</comment>
<keyword evidence="3" id="KW-0032">Aminotransferase</keyword>
<protein>
    <submittedName>
        <fullName evidence="3">Aminotransferase class-III</fullName>
    </submittedName>
</protein>
<dbReference type="GO" id="GO:0008483">
    <property type="term" value="F:transaminase activity"/>
    <property type="evidence" value="ECO:0007669"/>
    <property type="project" value="UniProtKB-KW"/>
</dbReference>
<sequence length="417" mass="46742">MLKNSIKTLIPWVKQYPVNQIKITSANGCLIQSNKKKIVDFTSGAMVVNLGHNNKYILSKIKKHINTGISYVPSNFGTYERNRLSERIIDIVDSNNFDKVLYTNAGADANESAMFLSREFFRFQNDINRTRILSFKKSFHGGSTIGASCISGDNRTTIKKSYFNLGFESIIENPKIDDLGSESLKNFETEFKKNNVASILIEGSSGSAGCILYPNDYLNKLKKLCENYGVILICDEVMSGWGRTGKMFGFQHSNIKPDIITTAKAITSGYAPLGAVILSKNIAEVFNENPVQVGLTYSGHILSTTIANSCLDLYSHNNYEILDNVNKLSKIIEYKCSKIATNCNFIKEFRGNGMLSCFELLLNDNELIHFSNYLLDNDIYCMRIRSNIFIAPPLVIDEDLLIATLNKIELLCSAYDK</sequence>
<dbReference type="InterPro" id="IPR015424">
    <property type="entry name" value="PyrdxlP-dep_Trfase"/>
</dbReference>
<dbReference type="InterPro" id="IPR015422">
    <property type="entry name" value="PyrdxlP-dep_Trfase_small"/>
</dbReference>
<dbReference type="GO" id="GO:0030170">
    <property type="term" value="F:pyridoxal phosphate binding"/>
    <property type="evidence" value="ECO:0007669"/>
    <property type="project" value="InterPro"/>
</dbReference>
<keyword evidence="2" id="KW-0663">Pyridoxal phosphate</keyword>